<organism evidence="7 8">
    <name type="scientific">Aeromonas veronii</name>
    <dbReference type="NCBI Taxonomy" id="654"/>
    <lineage>
        <taxon>Bacteria</taxon>
        <taxon>Pseudomonadati</taxon>
        <taxon>Pseudomonadota</taxon>
        <taxon>Gammaproteobacteria</taxon>
        <taxon>Aeromonadales</taxon>
        <taxon>Aeromonadaceae</taxon>
        <taxon>Aeromonas</taxon>
    </lineage>
</organism>
<dbReference type="InterPro" id="IPR036056">
    <property type="entry name" value="Fibrinogen-like_C"/>
</dbReference>
<keyword evidence="5" id="KW-0732">Signal</keyword>
<evidence type="ECO:0000256" key="3">
    <source>
        <dbReference type="ARBA" id="ARBA00022837"/>
    </source>
</evidence>
<evidence type="ECO:0000256" key="2">
    <source>
        <dbReference type="ARBA" id="ARBA00022734"/>
    </source>
</evidence>
<evidence type="ECO:0000313" key="8">
    <source>
        <dbReference type="Proteomes" id="UP000241986"/>
    </source>
</evidence>
<dbReference type="GO" id="GO:0005615">
    <property type="term" value="C:extracellular space"/>
    <property type="evidence" value="ECO:0007669"/>
    <property type="project" value="TreeGrafter"/>
</dbReference>
<name>A0A2T4MZK5_AERVE</name>
<protein>
    <recommendedName>
        <fullName evidence="6">Fibrinogen C-terminal domain-containing protein</fullName>
    </recommendedName>
</protein>
<gene>
    <name evidence="7" type="ORF">DAA48_16975</name>
</gene>
<dbReference type="AlphaFoldDB" id="A0A2T4MZK5"/>
<dbReference type="InterPro" id="IPR002181">
    <property type="entry name" value="Fibrinogen_a/b/g_C_dom"/>
</dbReference>
<keyword evidence="2" id="KW-0430">Lectin</keyword>
<dbReference type="Proteomes" id="UP000241986">
    <property type="component" value="Unassembled WGS sequence"/>
</dbReference>
<evidence type="ECO:0000256" key="5">
    <source>
        <dbReference type="SAM" id="SignalP"/>
    </source>
</evidence>
<dbReference type="EMBL" id="PZKL01000038">
    <property type="protein sequence ID" value="PTH79956.1"/>
    <property type="molecule type" value="Genomic_DNA"/>
</dbReference>
<evidence type="ECO:0000256" key="1">
    <source>
        <dbReference type="ARBA" id="ARBA00022723"/>
    </source>
</evidence>
<dbReference type="GO" id="GO:0046872">
    <property type="term" value="F:metal ion binding"/>
    <property type="evidence" value="ECO:0007669"/>
    <property type="project" value="UniProtKB-KW"/>
</dbReference>
<keyword evidence="4" id="KW-1015">Disulfide bond</keyword>
<keyword evidence="3" id="KW-0106">Calcium</keyword>
<dbReference type="Gene3D" id="3.90.215.10">
    <property type="entry name" value="Gamma Fibrinogen, chain A, domain 1"/>
    <property type="match status" value="1"/>
</dbReference>
<feature type="chain" id="PRO_5015625213" description="Fibrinogen C-terminal domain-containing protein" evidence="5">
    <location>
        <begin position="17"/>
        <end position="318"/>
    </location>
</feature>
<reference evidence="7 8" key="1">
    <citation type="submission" date="2018-03" db="EMBL/GenBank/DDBJ databases">
        <title>Aeromonas veronii whole genome sequencing and analysis.</title>
        <authorList>
            <person name="Xie H."/>
            <person name="Liu T."/>
            <person name="Wang K."/>
        </authorList>
    </citation>
    <scope>NUCLEOTIDE SEQUENCE [LARGE SCALE GENOMIC DNA]</scope>
    <source>
        <strain evidence="7 8">XH.VA.1</strain>
    </source>
</reference>
<feature type="signal peptide" evidence="5">
    <location>
        <begin position="1"/>
        <end position="16"/>
    </location>
</feature>
<dbReference type="SUPFAM" id="SSF56496">
    <property type="entry name" value="Fibrinogen C-terminal domain-like"/>
    <property type="match status" value="1"/>
</dbReference>
<dbReference type="Pfam" id="PF00147">
    <property type="entry name" value="Fibrinogen_C"/>
    <property type="match status" value="1"/>
</dbReference>
<dbReference type="NCBIfam" id="NF040941">
    <property type="entry name" value="GGGWT_bact"/>
    <property type="match status" value="1"/>
</dbReference>
<comment type="caution">
    <text evidence="7">The sequence shown here is derived from an EMBL/GenBank/DDBJ whole genome shotgun (WGS) entry which is preliminary data.</text>
</comment>
<sequence>MKKLLLLSLLSASVFASSTYELRIFSEGVTEPIKYSIGDIEFKFDKQNYLDFEKPTLTWSISGKPQKTEIDNGVGTVAPSGSMVIESPIAGLNSYSITATTPKDSKSASASFNYYKPNSCKNIKAFSPTSPSGVYKLTITNKQISAYCDMTNDGGGWTLVMRGKGGDTAGWATAGALKPENAGQPNAPTGATFKLSDADINEIRGSQGIYRLTSDGLSYRTRFLQAHQYGHTTVISSHSQRTVSYGTQGWAYPKYGFINNGMYRGFTDDSGSYSSFFTTNYSMSYWLVGDGKTYGSPPSASSFCGGWVAGCSMAMWVK</sequence>
<dbReference type="RefSeq" id="WP_107684125.1">
    <property type="nucleotide sequence ID" value="NZ_PZKL01000038.1"/>
</dbReference>
<evidence type="ECO:0000259" key="6">
    <source>
        <dbReference type="Pfam" id="PF00147"/>
    </source>
</evidence>
<feature type="domain" description="Fibrinogen C-terminal" evidence="6">
    <location>
        <begin position="130"/>
        <end position="169"/>
    </location>
</feature>
<dbReference type="GO" id="GO:0070492">
    <property type="term" value="F:oligosaccharide binding"/>
    <property type="evidence" value="ECO:0007669"/>
    <property type="project" value="TreeGrafter"/>
</dbReference>
<dbReference type="InterPro" id="IPR014716">
    <property type="entry name" value="Fibrinogen_a/b/g_C_1"/>
</dbReference>
<proteinExistence type="predicted"/>
<evidence type="ECO:0000256" key="4">
    <source>
        <dbReference type="ARBA" id="ARBA00023157"/>
    </source>
</evidence>
<keyword evidence="1" id="KW-0479">Metal-binding</keyword>
<dbReference type="PANTHER" id="PTHR16146">
    <property type="entry name" value="INTELECTIN"/>
    <property type="match status" value="1"/>
</dbReference>
<accession>A0A2T4MZK5</accession>
<dbReference type="PANTHER" id="PTHR16146:SF46">
    <property type="entry name" value="INTELECTIN-1A-RELATED"/>
    <property type="match status" value="1"/>
</dbReference>
<evidence type="ECO:0000313" key="7">
    <source>
        <dbReference type="EMBL" id="PTH79956.1"/>
    </source>
</evidence>